<protein>
    <submittedName>
        <fullName evidence="3">Uncharacterized protein</fullName>
    </submittedName>
</protein>
<feature type="compositionally biased region" description="Basic and acidic residues" evidence="1">
    <location>
        <begin position="42"/>
        <end position="62"/>
    </location>
</feature>
<name>A0A7G2CPB0_9TRYP</name>
<feature type="transmembrane region" description="Helical" evidence="2">
    <location>
        <begin position="207"/>
        <end position="227"/>
    </location>
</feature>
<accession>A0A7G2CPB0</accession>
<sequence>MRPFRYSSALLPACHAAPSTTARRMESFYGKIHRLTKIRLAGSKEKQKQQAEKKQQKEKQYTSKDVPTGPQHGAGFDPVYSYHRMQDTTGPLRRKTSGTTPEDYLEVGEAEKWMDAKQAAKVLGLKESNLSNLTRGQIDDAWRKVYKEKSNAHQTEVLIAAEILLEYLDSSTYAKKSKQYYRQLLDTARSEIDFELKKVYRDRSEKFIYFFGFIMLAASGAILFIAYTKDAINNNDLRNMGSRTQDFFTMTFMQPKNLEPAPDYSTRYLRTPTAIDIDKAKGLQDHQFRNSEELRYLEERREYDRREEAALIEMLNEENQKLLAKRKAGDTENIRGRVRIHRPEDLQPQEMTIPTKEETAANPPEEEKSAPPPKKKVNHYSFKEFAEMLSVGFGGGSRIQRLTEETSQRAKVYEDIQRRMGKEEEEKK</sequence>
<dbReference type="AlphaFoldDB" id="A0A7G2CPB0"/>
<feature type="compositionally biased region" description="Basic and acidic residues" evidence="1">
    <location>
        <begin position="355"/>
        <end position="369"/>
    </location>
</feature>
<organism evidence="3 4">
    <name type="scientific">Angomonas deanei</name>
    <dbReference type="NCBI Taxonomy" id="59799"/>
    <lineage>
        <taxon>Eukaryota</taxon>
        <taxon>Discoba</taxon>
        <taxon>Euglenozoa</taxon>
        <taxon>Kinetoplastea</taxon>
        <taxon>Metakinetoplastina</taxon>
        <taxon>Trypanosomatida</taxon>
        <taxon>Trypanosomatidae</taxon>
        <taxon>Strigomonadinae</taxon>
        <taxon>Angomonas</taxon>
    </lineage>
</organism>
<gene>
    <name evidence="3" type="ORF">ADEAN_000830700</name>
</gene>
<dbReference type="OrthoDB" id="271033at2759"/>
<evidence type="ECO:0000256" key="1">
    <source>
        <dbReference type="SAM" id="MobiDB-lite"/>
    </source>
</evidence>
<keyword evidence="2" id="KW-0812">Transmembrane</keyword>
<proteinExistence type="predicted"/>
<keyword evidence="2" id="KW-0472">Membrane</keyword>
<evidence type="ECO:0000313" key="3">
    <source>
        <dbReference type="EMBL" id="CAD2220784.1"/>
    </source>
</evidence>
<evidence type="ECO:0000256" key="2">
    <source>
        <dbReference type="SAM" id="Phobius"/>
    </source>
</evidence>
<reference evidence="3 4" key="1">
    <citation type="submission" date="2020-08" db="EMBL/GenBank/DDBJ databases">
        <authorList>
            <person name="Newling K."/>
            <person name="Davey J."/>
            <person name="Forrester S."/>
        </authorList>
    </citation>
    <scope>NUCLEOTIDE SEQUENCE [LARGE SCALE GENOMIC DNA]</scope>
    <source>
        <strain evidence="4">Crithidia deanei Carvalho (ATCC PRA-265)</strain>
    </source>
</reference>
<evidence type="ECO:0000313" key="4">
    <source>
        <dbReference type="Proteomes" id="UP000515908"/>
    </source>
</evidence>
<keyword evidence="4" id="KW-1185">Reference proteome</keyword>
<keyword evidence="2" id="KW-1133">Transmembrane helix</keyword>
<dbReference type="EMBL" id="LR877162">
    <property type="protein sequence ID" value="CAD2220784.1"/>
    <property type="molecule type" value="Genomic_DNA"/>
</dbReference>
<feature type="region of interest" description="Disordered" evidence="1">
    <location>
        <begin position="345"/>
        <end position="379"/>
    </location>
</feature>
<dbReference type="Proteomes" id="UP000515908">
    <property type="component" value="Chromosome 18"/>
</dbReference>
<feature type="region of interest" description="Disordered" evidence="1">
    <location>
        <begin position="39"/>
        <end position="78"/>
    </location>
</feature>
<dbReference type="VEuPathDB" id="TriTrypDB:ADEAN_000830700"/>